<name>A0A645DVX8_9ZZZZ</name>
<gene>
    <name evidence="1" type="ORF">SDC9_140666</name>
</gene>
<dbReference type="EMBL" id="VSSQ01040315">
    <property type="protein sequence ID" value="MPM93527.1"/>
    <property type="molecule type" value="Genomic_DNA"/>
</dbReference>
<accession>A0A645DVX8</accession>
<comment type="caution">
    <text evidence="1">The sequence shown here is derived from an EMBL/GenBank/DDBJ whole genome shotgun (WGS) entry which is preliminary data.</text>
</comment>
<organism evidence="1">
    <name type="scientific">bioreactor metagenome</name>
    <dbReference type="NCBI Taxonomy" id="1076179"/>
    <lineage>
        <taxon>unclassified sequences</taxon>
        <taxon>metagenomes</taxon>
        <taxon>ecological metagenomes</taxon>
    </lineage>
</organism>
<protein>
    <submittedName>
        <fullName evidence="1">Uncharacterized protein</fullName>
    </submittedName>
</protein>
<reference evidence="1" key="1">
    <citation type="submission" date="2019-08" db="EMBL/GenBank/DDBJ databases">
        <authorList>
            <person name="Kucharzyk K."/>
            <person name="Murdoch R.W."/>
            <person name="Higgins S."/>
            <person name="Loffler F."/>
        </authorList>
    </citation>
    <scope>NUCLEOTIDE SEQUENCE</scope>
</reference>
<dbReference type="AlphaFoldDB" id="A0A645DVX8"/>
<proteinExistence type="predicted"/>
<evidence type="ECO:0000313" key="1">
    <source>
        <dbReference type="EMBL" id="MPM93527.1"/>
    </source>
</evidence>
<sequence>MNNHFFAENYSGLLYKNCGRELVKSDTGSPKFDRVASIGTAIVTVDRNGSSFRQFVDYHVDNSTLAFVSENTATKCIGFCSHALFPLIY</sequence>